<evidence type="ECO:0000256" key="5">
    <source>
        <dbReference type="ARBA" id="ARBA00022598"/>
    </source>
</evidence>
<evidence type="ECO:0000313" key="19">
    <source>
        <dbReference type="EMBL" id="CUO45141.1"/>
    </source>
</evidence>
<keyword evidence="13 14" id="KW-0961">Cell wall biogenesis/degradation</keyword>
<dbReference type="Pfam" id="PF01820">
    <property type="entry name" value="Dala_Dala_lig_N"/>
    <property type="match status" value="1"/>
</dbReference>
<feature type="active site" evidence="15">
    <location>
        <position position="13"/>
    </location>
</feature>
<dbReference type="SUPFAM" id="SSF52440">
    <property type="entry name" value="PreATP-grasp domain"/>
    <property type="match status" value="1"/>
</dbReference>
<dbReference type="OrthoDB" id="9813261at2"/>
<evidence type="ECO:0000256" key="8">
    <source>
        <dbReference type="ARBA" id="ARBA00022840"/>
    </source>
</evidence>
<comment type="similarity">
    <text evidence="3 14">Belongs to the D-alanine--D-alanine ligase family.</text>
</comment>
<protein>
    <recommendedName>
        <fullName evidence="14">D-alanine--D-alanine ligase</fullName>
        <ecNumber evidence="14">6.3.2.4</ecNumber>
    </recommendedName>
    <alternativeName>
        <fullName evidence="14">D-Ala-D-Ala ligase</fullName>
    </alternativeName>
    <alternativeName>
        <fullName evidence="14">D-alanylalanine synthetase</fullName>
    </alternativeName>
</protein>
<evidence type="ECO:0000256" key="9">
    <source>
        <dbReference type="ARBA" id="ARBA00022842"/>
    </source>
</evidence>
<keyword evidence="12 16" id="KW-0464">Manganese</keyword>
<dbReference type="UniPathway" id="UPA00219"/>
<dbReference type="InterPro" id="IPR011127">
    <property type="entry name" value="Dala_Dala_lig_N"/>
</dbReference>
<dbReference type="Proteomes" id="UP000095558">
    <property type="component" value="Unassembled WGS sequence"/>
</dbReference>
<dbReference type="InterPro" id="IPR011095">
    <property type="entry name" value="Dala_Dala_lig_C"/>
</dbReference>
<dbReference type="Pfam" id="PF07478">
    <property type="entry name" value="Dala_Dala_lig_C"/>
    <property type="match status" value="1"/>
</dbReference>
<comment type="cofactor">
    <cofactor evidence="16">
        <name>Mg(2+)</name>
        <dbReference type="ChEBI" id="CHEBI:18420"/>
    </cofactor>
    <cofactor evidence="16">
        <name>Mn(2+)</name>
        <dbReference type="ChEBI" id="CHEBI:29035"/>
    </cofactor>
    <text evidence="16">Binds 2 magnesium or manganese ions per subunit.</text>
</comment>
<evidence type="ECO:0000256" key="14">
    <source>
        <dbReference type="HAMAP-Rule" id="MF_00047"/>
    </source>
</evidence>
<feature type="binding site" evidence="16">
    <location>
        <position position="262"/>
    </location>
    <ligand>
        <name>Mg(2+)</name>
        <dbReference type="ChEBI" id="CHEBI:18420"/>
        <label>2</label>
    </ligand>
</feature>
<keyword evidence="7 17" id="KW-0547">Nucleotide-binding</keyword>
<dbReference type="GO" id="GO:0008360">
    <property type="term" value="P:regulation of cell shape"/>
    <property type="evidence" value="ECO:0007669"/>
    <property type="project" value="UniProtKB-KW"/>
</dbReference>
<feature type="binding site" evidence="16">
    <location>
        <position position="262"/>
    </location>
    <ligand>
        <name>Mg(2+)</name>
        <dbReference type="ChEBI" id="CHEBI:18420"/>
        <label>1</label>
    </ligand>
</feature>
<keyword evidence="4 14" id="KW-0963">Cytoplasm</keyword>
<gene>
    <name evidence="19" type="primary">ddl_2</name>
    <name evidence="14" type="synonym">ddl</name>
    <name evidence="19" type="ORF">ERS852470_02380</name>
</gene>
<dbReference type="PROSITE" id="PS50975">
    <property type="entry name" value="ATP_GRASP"/>
    <property type="match status" value="1"/>
</dbReference>
<dbReference type="InterPro" id="IPR013815">
    <property type="entry name" value="ATP_grasp_subdomain_1"/>
</dbReference>
<dbReference type="GO" id="GO:0046872">
    <property type="term" value="F:metal ion binding"/>
    <property type="evidence" value="ECO:0007669"/>
    <property type="project" value="UniProtKB-KW"/>
</dbReference>
<feature type="binding site" evidence="16">
    <location>
        <position position="264"/>
    </location>
    <ligand>
        <name>Mg(2+)</name>
        <dbReference type="ChEBI" id="CHEBI:18420"/>
        <label>2</label>
    </ligand>
</feature>
<dbReference type="NCBIfam" id="NF002378">
    <property type="entry name" value="PRK01372.1"/>
    <property type="match status" value="1"/>
</dbReference>
<feature type="binding site" evidence="16">
    <location>
        <position position="250"/>
    </location>
    <ligand>
        <name>Mg(2+)</name>
        <dbReference type="ChEBI" id="CHEBI:18420"/>
        <label>1</label>
    </ligand>
</feature>
<evidence type="ECO:0000256" key="2">
    <source>
        <dbReference type="ARBA" id="ARBA00004496"/>
    </source>
</evidence>
<sequence length="299" mass="33741">MKIGVIMGGVSSEREISLKSGEQVIKHLNKDKYEKIIPITINSKQEVIEKIKGIDFAFIALHGKFGEDGTIQGALETMGIPYSGCKVLPSAICMNKGLTKSLVKTVDVDTAKWIIVKSVEEIDYKKIKELQYPVFIKPNKGGSSVATFFIRNENEVEEAVREGLKYDNEVMIEEYINGEEITSFVLNGEVFPTVMIKSQNGEFFDYKSKYEENGAKEEVVLLEEKPQEKINNISKKVWDILGCNSYARIDMIIRDEVPYLLEVNTLPGMTTQSLIPKSAKVRGLEFSDLLDKIIEYSLF</sequence>
<evidence type="ECO:0000256" key="11">
    <source>
        <dbReference type="ARBA" id="ARBA00022984"/>
    </source>
</evidence>
<evidence type="ECO:0000256" key="3">
    <source>
        <dbReference type="ARBA" id="ARBA00010871"/>
    </source>
</evidence>
<evidence type="ECO:0000256" key="10">
    <source>
        <dbReference type="ARBA" id="ARBA00022960"/>
    </source>
</evidence>
<evidence type="ECO:0000256" key="13">
    <source>
        <dbReference type="ARBA" id="ARBA00023316"/>
    </source>
</evidence>
<organism evidence="19 20">
    <name type="scientific">Clostridium disporicum</name>
    <dbReference type="NCBI Taxonomy" id="84024"/>
    <lineage>
        <taxon>Bacteria</taxon>
        <taxon>Bacillati</taxon>
        <taxon>Bacillota</taxon>
        <taxon>Clostridia</taxon>
        <taxon>Eubacteriales</taxon>
        <taxon>Clostridiaceae</taxon>
        <taxon>Clostridium</taxon>
    </lineage>
</organism>
<dbReference type="NCBIfam" id="TIGR01205">
    <property type="entry name" value="D_ala_D_alaTIGR"/>
    <property type="match status" value="1"/>
</dbReference>
<keyword evidence="11 14" id="KW-0573">Peptidoglycan synthesis</keyword>
<dbReference type="PIRSF" id="PIRSF039102">
    <property type="entry name" value="Ddl/VanB"/>
    <property type="match status" value="1"/>
</dbReference>
<dbReference type="InterPro" id="IPR005905">
    <property type="entry name" value="D_ala_D_ala"/>
</dbReference>
<comment type="function">
    <text evidence="14">Cell wall formation.</text>
</comment>
<dbReference type="PROSITE" id="PS00843">
    <property type="entry name" value="DALA_DALA_LIGASE_1"/>
    <property type="match status" value="1"/>
</dbReference>
<dbReference type="EMBL" id="CYZV01000025">
    <property type="protein sequence ID" value="CUO45141.1"/>
    <property type="molecule type" value="Genomic_DNA"/>
</dbReference>
<dbReference type="GO" id="GO:0008716">
    <property type="term" value="F:D-alanine-D-alanine ligase activity"/>
    <property type="evidence" value="ECO:0007669"/>
    <property type="project" value="UniProtKB-UniRule"/>
</dbReference>
<evidence type="ECO:0000256" key="15">
    <source>
        <dbReference type="PIRSR" id="PIRSR039102-1"/>
    </source>
</evidence>
<proteinExistence type="inferred from homology"/>
<dbReference type="SUPFAM" id="SSF56059">
    <property type="entry name" value="Glutathione synthetase ATP-binding domain-like"/>
    <property type="match status" value="1"/>
</dbReference>
<comment type="subcellular location">
    <subcellularLocation>
        <location evidence="2 14">Cytoplasm</location>
    </subcellularLocation>
</comment>
<keyword evidence="8 17" id="KW-0067">ATP-binding</keyword>
<evidence type="ECO:0000256" key="12">
    <source>
        <dbReference type="ARBA" id="ARBA00023211"/>
    </source>
</evidence>
<keyword evidence="5 14" id="KW-0436">Ligase</keyword>
<dbReference type="Gene3D" id="3.30.1490.20">
    <property type="entry name" value="ATP-grasp fold, A domain"/>
    <property type="match status" value="1"/>
</dbReference>
<dbReference type="HAMAP" id="MF_00047">
    <property type="entry name" value="Dala_Dala_lig"/>
    <property type="match status" value="1"/>
</dbReference>
<evidence type="ECO:0000256" key="1">
    <source>
        <dbReference type="ARBA" id="ARBA00001936"/>
    </source>
</evidence>
<dbReference type="GO" id="GO:0009252">
    <property type="term" value="P:peptidoglycan biosynthetic process"/>
    <property type="evidence" value="ECO:0007669"/>
    <property type="project" value="UniProtKB-UniRule"/>
</dbReference>
<dbReference type="Gene3D" id="3.30.470.20">
    <property type="entry name" value="ATP-grasp fold, B domain"/>
    <property type="match status" value="1"/>
</dbReference>
<dbReference type="RefSeq" id="WP_055277125.1">
    <property type="nucleotide sequence ID" value="NZ_CYZV01000025.1"/>
</dbReference>
<feature type="active site" evidence="15">
    <location>
        <position position="273"/>
    </location>
</feature>
<dbReference type="PROSITE" id="PS00844">
    <property type="entry name" value="DALA_DALA_LIGASE_2"/>
    <property type="match status" value="1"/>
</dbReference>
<dbReference type="InterPro" id="IPR000291">
    <property type="entry name" value="D-Ala_lig_Van_CS"/>
</dbReference>
<keyword evidence="9 16" id="KW-0460">Magnesium</keyword>
<accession>A0A174F648</accession>
<dbReference type="InterPro" id="IPR016185">
    <property type="entry name" value="PreATP-grasp_dom_sf"/>
</dbReference>
<keyword evidence="10 14" id="KW-0133">Cell shape</keyword>
<evidence type="ECO:0000313" key="20">
    <source>
        <dbReference type="Proteomes" id="UP000095558"/>
    </source>
</evidence>
<name>A0A174F648_9CLOT</name>
<evidence type="ECO:0000256" key="6">
    <source>
        <dbReference type="ARBA" id="ARBA00022723"/>
    </source>
</evidence>
<evidence type="ECO:0000256" key="7">
    <source>
        <dbReference type="ARBA" id="ARBA00022741"/>
    </source>
</evidence>
<dbReference type="EC" id="6.3.2.4" evidence="14"/>
<dbReference type="PANTHER" id="PTHR23132">
    <property type="entry name" value="D-ALANINE--D-ALANINE LIGASE"/>
    <property type="match status" value="1"/>
</dbReference>
<evidence type="ECO:0000256" key="4">
    <source>
        <dbReference type="ARBA" id="ARBA00022490"/>
    </source>
</evidence>
<dbReference type="AlphaFoldDB" id="A0A174F648"/>
<evidence type="ECO:0000256" key="17">
    <source>
        <dbReference type="PROSITE-ProRule" id="PRU00409"/>
    </source>
</evidence>
<dbReference type="GO" id="GO:0005524">
    <property type="term" value="F:ATP binding"/>
    <property type="evidence" value="ECO:0007669"/>
    <property type="project" value="UniProtKB-UniRule"/>
</dbReference>
<dbReference type="GO" id="GO:0071555">
    <property type="term" value="P:cell wall organization"/>
    <property type="evidence" value="ECO:0007669"/>
    <property type="project" value="UniProtKB-KW"/>
</dbReference>
<comment type="pathway">
    <text evidence="14">Cell wall biogenesis; peptidoglycan biosynthesis.</text>
</comment>
<dbReference type="FunFam" id="3.40.50.20:FF:000031">
    <property type="entry name" value="D-alanine--D-alanine ligase"/>
    <property type="match status" value="1"/>
</dbReference>
<reference evidence="19 20" key="1">
    <citation type="submission" date="2015-09" db="EMBL/GenBank/DDBJ databases">
        <authorList>
            <consortium name="Pathogen Informatics"/>
        </authorList>
    </citation>
    <scope>NUCLEOTIDE SEQUENCE [LARGE SCALE GENOMIC DNA]</scope>
    <source>
        <strain evidence="19 20">2789STDY5834855</strain>
    </source>
</reference>
<feature type="active site" evidence="15">
    <location>
        <position position="143"/>
    </location>
</feature>
<evidence type="ECO:0000256" key="16">
    <source>
        <dbReference type="PIRSR" id="PIRSR039102-3"/>
    </source>
</evidence>
<dbReference type="InterPro" id="IPR011761">
    <property type="entry name" value="ATP-grasp"/>
</dbReference>
<evidence type="ECO:0000259" key="18">
    <source>
        <dbReference type="PROSITE" id="PS50975"/>
    </source>
</evidence>
<comment type="cofactor">
    <cofactor evidence="1">
        <name>Mn(2+)</name>
        <dbReference type="ChEBI" id="CHEBI:29035"/>
    </cofactor>
</comment>
<dbReference type="PANTHER" id="PTHR23132:SF23">
    <property type="entry name" value="D-ALANINE--D-ALANINE LIGASE B"/>
    <property type="match status" value="1"/>
</dbReference>
<keyword evidence="6 16" id="KW-0479">Metal-binding</keyword>
<feature type="domain" description="ATP-grasp" evidence="18">
    <location>
        <begin position="100"/>
        <end position="295"/>
    </location>
</feature>
<dbReference type="Gene3D" id="3.40.50.20">
    <property type="match status" value="1"/>
</dbReference>
<dbReference type="GO" id="GO:0005737">
    <property type="term" value="C:cytoplasm"/>
    <property type="evidence" value="ECO:0007669"/>
    <property type="project" value="UniProtKB-SubCell"/>
</dbReference>
<comment type="catalytic activity">
    <reaction evidence="14">
        <text>2 D-alanine + ATP = D-alanyl-D-alanine + ADP + phosphate + H(+)</text>
        <dbReference type="Rhea" id="RHEA:11224"/>
        <dbReference type="ChEBI" id="CHEBI:15378"/>
        <dbReference type="ChEBI" id="CHEBI:30616"/>
        <dbReference type="ChEBI" id="CHEBI:43474"/>
        <dbReference type="ChEBI" id="CHEBI:57416"/>
        <dbReference type="ChEBI" id="CHEBI:57822"/>
        <dbReference type="ChEBI" id="CHEBI:456216"/>
        <dbReference type="EC" id="6.3.2.4"/>
    </reaction>
</comment>